<dbReference type="EMBL" id="JAUSRB010000001">
    <property type="protein sequence ID" value="MDP9861048.1"/>
    <property type="molecule type" value="Genomic_DNA"/>
</dbReference>
<dbReference type="Pfam" id="PF13340">
    <property type="entry name" value="DUF4096"/>
    <property type="match status" value="1"/>
</dbReference>
<dbReference type="PANTHER" id="PTHR46637">
    <property type="entry name" value="TIS1421-TRANSPOSASE PROTEIN A"/>
    <property type="match status" value="1"/>
</dbReference>
<keyword evidence="4" id="KW-1185">Reference proteome</keyword>
<evidence type="ECO:0000313" key="4">
    <source>
        <dbReference type="Proteomes" id="UP001230426"/>
    </source>
</evidence>
<proteinExistence type="predicted"/>
<dbReference type="InterPro" id="IPR052909">
    <property type="entry name" value="Transposase_6_like"/>
</dbReference>
<evidence type="ECO:0000313" key="3">
    <source>
        <dbReference type="EMBL" id="MDP9861048.1"/>
    </source>
</evidence>
<feature type="compositionally biased region" description="Gly residues" evidence="1">
    <location>
        <begin position="88"/>
        <end position="106"/>
    </location>
</feature>
<organism evidence="3 4">
    <name type="scientific">Streptosporangium brasiliense</name>
    <dbReference type="NCBI Taxonomy" id="47480"/>
    <lineage>
        <taxon>Bacteria</taxon>
        <taxon>Bacillati</taxon>
        <taxon>Actinomycetota</taxon>
        <taxon>Actinomycetes</taxon>
        <taxon>Streptosporangiales</taxon>
        <taxon>Streptosporangiaceae</taxon>
        <taxon>Streptosporangium</taxon>
    </lineage>
</organism>
<dbReference type="PANTHER" id="PTHR46637:SF1">
    <property type="entry name" value="BLL5188 PROTEIN"/>
    <property type="match status" value="1"/>
</dbReference>
<gene>
    <name evidence="3" type="ORF">J2S55_000307</name>
</gene>
<reference evidence="3 4" key="1">
    <citation type="submission" date="2023-07" db="EMBL/GenBank/DDBJ databases">
        <title>Sequencing the genomes of 1000 actinobacteria strains.</title>
        <authorList>
            <person name="Klenk H.-P."/>
        </authorList>
    </citation>
    <scope>NUCLEOTIDE SEQUENCE [LARGE SCALE GENOMIC DNA]</scope>
    <source>
        <strain evidence="3 4">DSM 44109</strain>
    </source>
</reference>
<comment type="caution">
    <text evidence="3">The sequence shown here is derived from an EMBL/GenBank/DDBJ whole genome shotgun (WGS) entry which is preliminary data.</text>
</comment>
<protein>
    <submittedName>
        <fullName evidence="3">Transposase</fullName>
    </submittedName>
</protein>
<sequence>MTRGDLTDEEWSLIEPHLPLAERGPIPDPRRLFNAVMWRFRTGRTWRDLPTEYGPWSTAYDRFRSWALNARDGDSEAATTETTETTGTGRGTGTDEGGYDAGTGSG</sequence>
<name>A0ABT9QVP1_9ACTN</name>
<dbReference type="Proteomes" id="UP001230426">
    <property type="component" value="Unassembled WGS sequence"/>
</dbReference>
<feature type="domain" description="Insertion element IS402-like" evidence="2">
    <location>
        <begin position="6"/>
        <end position="67"/>
    </location>
</feature>
<evidence type="ECO:0000259" key="2">
    <source>
        <dbReference type="Pfam" id="PF13340"/>
    </source>
</evidence>
<evidence type="ECO:0000256" key="1">
    <source>
        <dbReference type="SAM" id="MobiDB-lite"/>
    </source>
</evidence>
<accession>A0ABT9QVP1</accession>
<feature type="region of interest" description="Disordered" evidence="1">
    <location>
        <begin position="71"/>
        <end position="106"/>
    </location>
</feature>
<dbReference type="InterPro" id="IPR025161">
    <property type="entry name" value="IS402-like_dom"/>
</dbReference>